<reference evidence="2 3" key="2">
    <citation type="submission" date="2018-11" db="EMBL/GenBank/DDBJ databases">
        <authorList>
            <consortium name="Pathogen Informatics"/>
        </authorList>
    </citation>
    <scope>NUCLEOTIDE SEQUENCE [LARGE SCALE GENOMIC DNA]</scope>
    <source>
        <strain evidence="2 3">Costa Rica</strain>
    </source>
</reference>
<evidence type="ECO:0000313" key="4">
    <source>
        <dbReference type="WBParaSite" id="ACOC_0000232501-mRNA-1"/>
    </source>
</evidence>
<dbReference type="WBParaSite" id="ACOC_0000232501-mRNA-1">
    <property type="protein sequence ID" value="ACOC_0000232501-mRNA-1"/>
    <property type="gene ID" value="ACOC_0000232501"/>
</dbReference>
<name>A0A0R3PE72_ANGCS</name>
<dbReference type="Proteomes" id="UP000267027">
    <property type="component" value="Unassembled WGS sequence"/>
</dbReference>
<dbReference type="OrthoDB" id="5838615at2759"/>
<evidence type="ECO:0000313" key="3">
    <source>
        <dbReference type="Proteomes" id="UP000267027"/>
    </source>
</evidence>
<evidence type="ECO:0000313" key="2">
    <source>
        <dbReference type="EMBL" id="VDM53911.1"/>
    </source>
</evidence>
<proteinExistence type="predicted"/>
<dbReference type="AlphaFoldDB" id="A0A0R3PE72"/>
<feature type="region of interest" description="Disordered" evidence="1">
    <location>
        <begin position="1"/>
        <end position="39"/>
    </location>
</feature>
<organism evidence="4">
    <name type="scientific">Angiostrongylus costaricensis</name>
    <name type="common">Nematode worm</name>
    <dbReference type="NCBI Taxonomy" id="334426"/>
    <lineage>
        <taxon>Eukaryota</taxon>
        <taxon>Metazoa</taxon>
        <taxon>Ecdysozoa</taxon>
        <taxon>Nematoda</taxon>
        <taxon>Chromadorea</taxon>
        <taxon>Rhabditida</taxon>
        <taxon>Rhabditina</taxon>
        <taxon>Rhabditomorpha</taxon>
        <taxon>Strongyloidea</taxon>
        <taxon>Metastrongylidae</taxon>
        <taxon>Angiostrongylus</taxon>
    </lineage>
</organism>
<gene>
    <name evidence="2" type="ORF">ACOC_LOCUS2326</name>
</gene>
<dbReference type="EMBL" id="UYYA01000453">
    <property type="protein sequence ID" value="VDM53911.1"/>
    <property type="molecule type" value="Genomic_DNA"/>
</dbReference>
<evidence type="ECO:0000256" key="1">
    <source>
        <dbReference type="SAM" id="MobiDB-lite"/>
    </source>
</evidence>
<sequence>MVRTYGSNPPIQESNFSGNLKDPFVSPGNSHPRSFQQVQSEDLEIVPLQDGNHQSDHQCLCSNALPQHHMPFHSPYVDPIGSIIGLRVLCSDGKLCYVPIEPELNYLINQQFGVRWDFFHSFYSLK</sequence>
<feature type="compositionally biased region" description="Polar residues" evidence="1">
    <location>
        <begin position="27"/>
        <end position="39"/>
    </location>
</feature>
<protein>
    <submittedName>
        <fullName evidence="4">Velvet domain-containing protein</fullName>
    </submittedName>
</protein>
<accession>A0A0R3PE72</accession>
<feature type="compositionally biased region" description="Polar residues" evidence="1">
    <location>
        <begin position="1"/>
        <end position="18"/>
    </location>
</feature>
<reference evidence="4" key="1">
    <citation type="submission" date="2017-02" db="UniProtKB">
        <authorList>
            <consortium name="WormBaseParasite"/>
        </authorList>
    </citation>
    <scope>IDENTIFICATION</scope>
</reference>
<keyword evidence="3" id="KW-1185">Reference proteome</keyword>
<dbReference type="STRING" id="334426.A0A0R3PE72"/>